<gene>
    <name evidence="3" type="ORF">EV186_106323</name>
</gene>
<dbReference type="AlphaFoldDB" id="A0A4R6S2R5"/>
<dbReference type="InterPro" id="IPR036188">
    <property type="entry name" value="FAD/NAD-bd_sf"/>
</dbReference>
<evidence type="ECO:0000313" key="3">
    <source>
        <dbReference type="EMBL" id="TDP93929.1"/>
    </source>
</evidence>
<feature type="chain" id="PRO_5038927664" evidence="1">
    <location>
        <begin position="21"/>
        <end position="463"/>
    </location>
</feature>
<keyword evidence="4" id="KW-1185">Reference proteome</keyword>
<dbReference type="SUPFAM" id="SSF51905">
    <property type="entry name" value="FAD/NAD(P)-binding domain"/>
    <property type="match status" value="1"/>
</dbReference>
<dbReference type="PANTHER" id="PTHR43876:SF7">
    <property type="entry name" value="UBIQUINONE BIOSYNTHESIS MONOOXYGENASE COQ6, MITOCHONDRIAL"/>
    <property type="match status" value="1"/>
</dbReference>
<organism evidence="3 4">
    <name type="scientific">Labedaea rhizosphaerae</name>
    <dbReference type="NCBI Taxonomy" id="598644"/>
    <lineage>
        <taxon>Bacteria</taxon>
        <taxon>Bacillati</taxon>
        <taxon>Actinomycetota</taxon>
        <taxon>Actinomycetes</taxon>
        <taxon>Pseudonocardiales</taxon>
        <taxon>Pseudonocardiaceae</taxon>
        <taxon>Labedaea</taxon>
    </lineage>
</organism>
<reference evidence="3 4" key="1">
    <citation type="submission" date="2019-03" db="EMBL/GenBank/DDBJ databases">
        <title>Genomic Encyclopedia of Type Strains, Phase IV (KMG-IV): sequencing the most valuable type-strain genomes for metagenomic binning, comparative biology and taxonomic classification.</title>
        <authorList>
            <person name="Goeker M."/>
        </authorList>
    </citation>
    <scope>NUCLEOTIDE SEQUENCE [LARGE SCALE GENOMIC DNA]</scope>
    <source>
        <strain evidence="3 4">DSM 45361</strain>
    </source>
</reference>
<dbReference type="Gene3D" id="3.50.50.60">
    <property type="entry name" value="FAD/NAD(P)-binding domain"/>
    <property type="match status" value="1"/>
</dbReference>
<dbReference type="PANTHER" id="PTHR43876">
    <property type="entry name" value="UBIQUINONE BIOSYNTHESIS MONOOXYGENASE COQ6, MITOCHONDRIAL"/>
    <property type="match status" value="1"/>
</dbReference>
<accession>A0A4R6S2R5</accession>
<dbReference type="Pfam" id="PF01266">
    <property type="entry name" value="DAO"/>
    <property type="match status" value="1"/>
</dbReference>
<sequence length="463" mass="49637">MASIVVCGAGVIGLSAAAMLADDGHTVTVLESDGEVRAAAQAWTSWRRPGVAQFRQPHNLFARFRRVADAELPGLTDELAAAGCAWVDPVAARPPSITDFEPRDSDDVLRFVTGRRPVVEAVVAAHAQAKPGVTVRRGVRVHSLVTGRSIASGVPHVTGVRTDDGERIPAELVVDASGRRSPAERWLSGINATPPVVEAGDRGFVYYTRYFTGAQRPVRKAAGLTAIGSFSILTLDGDNDTWSITLYGLSNDTELKAARDPAAFDRVLGACPRHAHWLDGTAVSDVIAMAGILDRYRRFVVDGRPVATGFVAIGDAWACTNPSAGRGLSTGLVHAQVLRRVVREYADDPLALVLAMDEDTEQHVTPFVRTQAAADRDRVTEMAAARDGRGVRRMMSDMDRLQIAASYRADAFRGMLDIINCMAFVPEVLARPEVKQAIADLDDAPPPPKLGPDRAELLALLAG</sequence>
<dbReference type="OrthoDB" id="9790035at2"/>
<dbReference type="InterPro" id="IPR006076">
    <property type="entry name" value="FAD-dep_OxRdtase"/>
</dbReference>
<protein>
    <submittedName>
        <fullName evidence="3">2-polyprenyl-6-methoxyphenol hydroxylase-like FAD-dependent oxidoreductase</fullName>
    </submittedName>
</protein>
<dbReference type="EMBL" id="SNXZ01000006">
    <property type="protein sequence ID" value="TDP93929.1"/>
    <property type="molecule type" value="Genomic_DNA"/>
</dbReference>
<dbReference type="Proteomes" id="UP000295444">
    <property type="component" value="Unassembled WGS sequence"/>
</dbReference>
<evidence type="ECO:0000256" key="1">
    <source>
        <dbReference type="SAM" id="SignalP"/>
    </source>
</evidence>
<dbReference type="PRINTS" id="PR00420">
    <property type="entry name" value="RNGMNOXGNASE"/>
</dbReference>
<keyword evidence="1" id="KW-0732">Signal</keyword>
<feature type="domain" description="FAD dependent oxidoreductase" evidence="2">
    <location>
        <begin position="4"/>
        <end position="77"/>
    </location>
</feature>
<feature type="signal peptide" evidence="1">
    <location>
        <begin position="1"/>
        <end position="20"/>
    </location>
</feature>
<evidence type="ECO:0000259" key="2">
    <source>
        <dbReference type="Pfam" id="PF01266"/>
    </source>
</evidence>
<name>A0A4R6S2R5_LABRH</name>
<dbReference type="RefSeq" id="WP_133852916.1">
    <property type="nucleotide sequence ID" value="NZ_SNXZ01000006.1"/>
</dbReference>
<evidence type="ECO:0000313" key="4">
    <source>
        <dbReference type="Proteomes" id="UP000295444"/>
    </source>
</evidence>
<comment type="caution">
    <text evidence="3">The sequence shown here is derived from an EMBL/GenBank/DDBJ whole genome shotgun (WGS) entry which is preliminary data.</text>
</comment>
<dbReference type="InterPro" id="IPR051205">
    <property type="entry name" value="UbiH/COQ6_monooxygenase"/>
</dbReference>
<proteinExistence type="predicted"/>